<dbReference type="Gene3D" id="1.10.10.10">
    <property type="entry name" value="Winged helix-like DNA-binding domain superfamily/Winged helix DNA-binding domain"/>
    <property type="match status" value="1"/>
</dbReference>
<name>A0A250DKC9_9BURK</name>
<accession>A0A250DKC9</accession>
<evidence type="ECO:0000256" key="1">
    <source>
        <dbReference type="ARBA" id="ARBA00023125"/>
    </source>
</evidence>
<gene>
    <name evidence="5" type="ORF">CKY39_16995</name>
</gene>
<evidence type="ECO:0000256" key="3">
    <source>
        <dbReference type="SAM" id="MobiDB-lite"/>
    </source>
</evidence>
<keyword evidence="1 2" id="KW-0238">DNA-binding</keyword>
<feature type="region of interest" description="Disordered" evidence="3">
    <location>
        <begin position="252"/>
        <end position="290"/>
    </location>
</feature>
<evidence type="ECO:0000313" key="6">
    <source>
        <dbReference type="Proteomes" id="UP000217154"/>
    </source>
</evidence>
<protein>
    <recommendedName>
        <fullName evidence="4">OmpR/PhoB-type domain-containing protein</fullName>
    </recommendedName>
</protein>
<dbReference type="KEGG" id="vbo:CKY39_16995"/>
<feature type="domain" description="OmpR/PhoB-type" evidence="4">
    <location>
        <begin position="155"/>
        <end position="255"/>
    </location>
</feature>
<dbReference type="AlphaFoldDB" id="A0A250DKC9"/>
<dbReference type="SMART" id="SM00862">
    <property type="entry name" value="Trans_reg_C"/>
    <property type="match status" value="1"/>
</dbReference>
<feature type="compositionally biased region" description="Basic and acidic residues" evidence="3">
    <location>
        <begin position="261"/>
        <end position="276"/>
    </location>
</feature>
<evidence type="ECO:0000259" key="4">
    <source>
        <dbReference type="PROSITE" id="PS51755"/>
    </source>
</evidence>
<evidence type="ECO:0000256" key="2">
    <source>
        <dbReference type="PROSITE-ProRule" id="PRU01091"/>
    </source>
</evidence>
<feature type="DNA-binding region" description="OmpR/PhoB-type" evidence="2">
    <location>
        <begin position="155"/>
        <end position="255"/>
    </location>
</feature>
<dbReference type="RefSeq" id="WP_095745264.1">
    <property type="nucleotide sequence ID" value="NZ_CP023284.1"/>
</dbReference>
<dbReference type="GO" id="GO:0006355">
    <property type="term" value="P:regulation of DNA-templated transcription"/>
    <property type="evidence" value="ECO:0007669"/>
    <property type="project" value="InterPro"/>
</dbReference>
<dbReference type="Pfam" id="PF00486">
    <property type="entry name" value="Trans_reg_C"/>
    <property type="match status" value="1"/>
</dbReference>
<dbReference type="EMBL" id="CP023284">
    <property type="protein sequence ID" value="ATA54712.1"/>
    <property type="molecule type" value="Genomic_DNA"/>
</dbReference>
<dbReference type="PROSITE" id="PS51755">
    <property type="entry name" value="OMPR_PHOB"/>
    <property type="match status" value="1"/>
</dbReference>
<dbReference type="InterPro" id="IPR016032">
    <property type="entry name" value="Sig_transdc_resp-reg_C-effctor"/>
</dbReference>
<sequence>MKQSHCTVPTAIPPTLRLPITWGETTCATIAVIDPELRPRQQMGRAIRRLGHWPLVFTSALELMQACRYLHLRFDAVVVACPVDAGAAGALIAQVREQVGPECPLVLSGSKRGLRELAVLHARESDHVEVTPSSFEEAYLLMRCFLQWHRARVAGQFVEWGAFRFDLSADSAQVAGIRVELTPNEFDLAIVLFRNVDQVLTHHALRALVWDSGHRCGSGVLSTNVCGLRRKLGLGAGRHGLELQAVPGQGYRLSTTASAPEENRRRQREPVRRAGERAWGSAAAAPGSAA</sequence>
<reference evidence="5 6" key="1">
    <citation type="submission" date="2017-09" db="EMBL/GenBank/DDBJ databases">
        <title>The diverse metabolic capabilities of V. boronicumulans make it an excellent choice for continued studies on novel biodegradation.</title>
        <authorList>
            <person name="Sun S."/>
        </authorList>
    </citation>
    <scope>NUCLEOTIDE SEQUENCE [LARGE SCALE GENOMIC DNA]</scope>
    <source>
        <strain evidence="5 6">J1</strain>
    </source>
</reference>
<organism evidence="5 6">
    <name type="scientific">Variovorax boronicumulans</name>
    <dbReference type="NCBI Taxonomy" id="436515"/>
    <lineage>
        <taxon>Bacteria</taxon>
        <taxon>Pseudomonadati</taxon>
        <taxon>Pseudomonadota</taxon>
        <taxon>Betaproteobacteria</taxon>
        <taxon>Burkholderiales</taxon>
        <taxon>Comamonadaceae</taxon>
        <taxon>Variovorax</taxon>
    </lineage>
</organism>
<dbReference type="GO" id="GO:0003677">
    <property type="term" value="F:DNA binding"/>
    <property type="evidence" value="ECO:0007669"/>
    <property type="project" value="UniProtKB-UniRule"/>
</dbReference>
<dbReference type="CDD" id="cd00383">
    <property type="entry name" value="trans_reg_C"/>
    <property type="match status" value="1"/>
</dbReference>
<dbReference type="InterPro" id="IPR001867">
    <property type="entry name" value="OmpR/PhoB-type_DNA-bd"/>
</dbReference>
<dbReference type="Proteomes" id="UP000217154">
    <property type="component" value="Chromosome"/>
</dbReference>
<proteinExistence type="predicted"/>
<dbReference type="SUPFAM" id="SSF46894">
    <property type="entry name" value="C-terminal effector domain of the bipartite response regulators"/>
    <property type="match status" value="1"/>
</dbReference>
<feature type="compositionally biased region" description="Low complexity" evidence="3">
    <location>
        <begin position="277"/>
        <end position="290"/>
    </location>
</feature>
<dbReference type="InterPro" id="IPR036388">
    <property type="entry name" value="WH-like_DNA-bd_sf"/>
</dbReference>
<dbReference type="GO" id="GO:0000160">
    <property type="term" value="P:phosphorelay signal transduction system"/>
    <property type="evidence" value="ECO:0007669"/>
    <property type="project" value="InterPro"/>
</dbReference>
<evidence type="ECO:0000313" key="5">
    <source>
        <dbReference type="EMBL" id="ATA54712.1"/>
    </source>
</evidence>